<evidence type="ECO:0000313" key="2">
    <source>
        <dbReference type="EMBL" id="CAE0256274.1"/>
    </source>
</evidence>
<proteinExistence type="predicted"/>
<name>A0A7S3DG32_9EUKA</name>
<protein>
    <recommendedName>
        <fullName evidence="1">ABC1 atypical kinase-like domain-containing protein</fullName>
    </recommendedName>
</protein>
<dbReference type="InterPro" id="IPR051130">
    <property type="entry name" value="Mito_struct-func_regulator"/>
</dbReference>
<gene>
    <name evidence="2" type="ORF">PBIL07802_LOCUS18529</name>
</gene>
<feature type="domain" description="ABC1 atypical kinase-like" evidence="1">
    <location>
        <begin position="128"/>
        <end position="292"/>
    </location>
</feature>
<sequence>MGQYIMKIGRSLALFAGSCAAADCAAVFVYNDGRFRDFLPNPVFAAARSSITLATALAIAFDYKLSLRGLSKGSKDYKEKKVECHSRAGKRLLDLCLLHGGAFVKVGQQVASYHYVLPKEYTVPLATLQDNGPTEEWDNVRDTIQSELSQLRGVPTKIGDVYSSFEKSPFASASLAQVHEAVLMSGTRVAVKVQKRNLLDLVETDMRTLKVVVLGLERYFDGLEISWLLPELEGALKQELDFVAEGSNSEKAGKMMKTKGFSVHVPTVFWEATTKKLITMEYIDGVKVNDLKVGFPSTICAKEQQT</sequence>
<dbReference type="SUPFAM" id="SSF56112">
    <property type="entry name" value="Protein kinase-like (PK-like)"/>
    <property type="match status" value="1"/>
</dbReference>
<dbReference type="PANTHER" id="PTHR43173:SF19">
    <property type="entry name" value="AARF DOMAIN-CONTAINING PROTEIN KINASE 1"/>
    <property type="match status" value="1"/>
</dbReference>
<organism evidence="2">
    <name type="scientific">Palpitomonas bilix</name>
    <dbReference type="NCBI Taxonomy" id="652834"/>
    <lineage>
        <taxon>Eukaryota</taxon>
        <taxon>Eukaryota incertae sedis</taxon>
    </lineage>
</organism>
<evidence type="ECO:0000259" key="1">
    <source>
        <dbReference type="Pfam" id="PF03109"/>
    </source>
</evidence>
<dbReference type="AlphaFoldDB" id="A0A7S3DG32"/>
<reference evidence="2" key="1">
    <citation type="submission" date="2021-01" db="EMBL/GenBank/DDBJ databases">
        <authorList>
            <person name="Corre E."/>
            <person name="Pelletier E."/>
            <person name="Niang G."/>
            <person name="Scheremetjew M."/>
            <person name="Finn R."/>
            <person name="Kale V."/>
            <person name="Holt S."/>
            <person name="Cochrane G."/>
            <person name="Meng A."/>
            <person name="Brown T."/>
            <person name="Cohen L."/>
        </authorList>
    </citation>
    <scope>NUCLEOTIDE SEQUENCE</scope>
    <source>
        <strain evidence="2">NIES-2562</strain>
    </source>
</reference>
<dbReference type="EMBL" id="HBIB01028441">
    <property type="protein sequence ID" value="CAE0256274.1"/>
    <property type="molecule type" value="Transcribed_RNA"/>
</dbReference>
<dbReference type="InterPro" id="IPR011009">
    <property type="entry name" value="Kinase-like_dom_sf"/>
</dbReference>
<dbReference type="InterPro" id="IPR004147">
    <property type="entry name" value="ABC1_dom"/>
</dbReference>
<dbReference type="PANTHER" id="PTHR43173">
    <property type="entry name" value="ABC1 FAMILY PROTEIN"/>
    <property type="match status" value="1"/>
</dbReference>
<accession>A0A7S3DG32</accession>
<dbReference type="Pfam" id="PF03109">
    <property type="entry name" value="ABC1"/>
    <property type="match status" value="1"/>
</dbReference>